<name>A0AA38JPF6_9AGAR</name>
<protein>
    <submittedName>
        <fullName evidence="1">Uncharacterized protein</fullName>
    </submittedName>
</protein>
<accession>A0AA38JPF6</accession>
<keyword evidence="2" id="KW-1185">Reference proteome</keyword>
<feature type="non-terminal residue" evidence="1">
    <location>
        <position position="250"/>
    </location>
</feature>
<comment type="caution">
    <text evidence="1">The sequence shown here is derived from an EMBL/GenBank/DDBJ whole genome shotgun (WGS) entry which is preliminary data.</text>
</comment>
<organism evidence="1 2">
    <name type="scientific">Lentinula guzmanii</name>
    <dbReference type="NCBI Taxonomy" id="2804957"/>
    <lineage>
        <taxon>Eukaryota</taxon>
        <taxon>Fungi</taxon>
        <taxon>Dikarya</taxon>
        <taxon>Basidiomycota</taxon>
        <taxon>Agaricomycotina</taxon>
        <taxon>Agaricomycetes</taxon>
        <taxon>Agaricomycetidae</taxon>
        <taxon>Agaricales</taxon>
        <taxon>Marasmiineae</taxon>
        <taxon>Omphalotaceae</taxon>
        <taxon>Lentinula</taxon>
    </lineage>
</organism>
<dbReference type="Proteomes" id="UP001176059">
    <property type="component" value="Unassembled WGS sequence"/>
</dbReference>
<proteinExistence type="predicted"/>
<evidence type="ECO:0000313" key="2">
    <source>
        <dbReference type="Proteomes" id="UP001176059"/>
    </source>
</evidence>
<reference evidence="1" key="1">
    <citation type="submission" date="2022-08" db="EMBL/GenBank/DDBJ databases">
        <authorList>
            <consortium name="DOE Joint Genome Institute"/>
            <person name="Min B."/>
            <person name="Sierra-Patev S."/>
            <person name="Naranjo-Ortiz M."/>
            <person name="Looney B."/>
            <person name="Konkel Z."/>
            <person name="Slot J.C."/>
            <person name="Sakamoto Y."/>
            <person name="Steenwyk J.L."/>
            <person name="Rokas A."/>
            <person name="Carro J."/>
            <person name="Camarero S."/>
            <person name="Ferreira P."/>
            <person name="Molpeceres G."/>
            <person name="Ruiz-duenas F.J."/>
            <person name="Serrano A."/>
            <person name="Henrissat B."/>
            <person name="Drula E."/>
            <person name="Hughes K.W."/>
            <person name="Mata J.L."/>
            <person name="Ishikawa N.K."/>
            <person name="Vargas-Isla R."/>
            <person name="Ushijima S."/>
            <person name="Smith C.A."/>
            <person name="Ahrendt S."/>
            <person name="Andreopoulos W."/>
            <person name="He G."/>
            <person name="LaButti K."/>
            <person name="Lipzen A."/>
            <person name="Ng V."/>
            <person name="Riley R."/>
            <person name="Sandor L."/>
            <person name="Barry K."/>
            <person name="Martinez A.T."/>
            <person name="Xiao Y."/>
            <person name="Gibbons J.G."/>
            <person name="Terashima K."/>
            <person name="Hibbett D.S."/>
            <person name="Grigoriev I.V."/>
        </authorList>
    </citation>
    <scope>NUCLEOTIDE SEQUENCE</scope>
    <source>
        <strain evidence="1">ET3784</strain>
    </source>
</reference>
<evidence type="ECO:0000313" key="1">
    <source>
        <dbReference type="EMBL" id="KAJ3734563.1"/>
    </source>
</evidence>
<reference evidence="1" key="2">
    <citation type="journal article" date="2023" name="Proc. Natl. Acad. Sci. U.S.A.">
        <title>A global phylogenomic analysis of the shiitake genus Lentinula.</title>
        <authorList>
            <person name="Sierra-Patev S."/>
            <person name="Min B."/>
            <person name="Naranjo-Ortiz M."/>
            <person name="Looney B."/>
            <person name="Konkel Z."/>
            <person name="Slot J.C."/>
            <person name="Sakamoto Y."/>
            <person name="Steenwyk J.L."/>
            <person name="Rokas A."/>
            <person name="Carro J."/>
            <person name="Camarero S."/>
            <person name="Ferreira P."/>
            <person name="Molpeceres G."/>
            <person name="Ruiz-Duenas F.J."/>
            <person name="Serrano A."/>
            <person name="Henrissat B."/>
            <person name="Drula E."/>
            <person name="Hughes K.W."/>
            <person name="Mata J.L."/>
            <person name="Ishikawa N.K."/>
            <person name="Vargas-Isla R."/>
            <person name="Ushijima S."/>
            <person name="Smith C.A."/>
            <person name="Donoghue J."/>
            <person name="Ahrendt S."/>
            <person name="Andreopoulos W."/>
            <person name="He G."/>
            <person name="LaButti K."/>
            <person name="Lipzen A."/>
            <person name="Ng V."/>
            <person name="Riley R."/>
            <person name="Sandor L."/>
            <person name="Barry K."/>
            <person name="Martinez A.T."/>
            <person name="Xiao Y."/>
            <person name="Gibbons J.G."/>
            <person name="Terashima K."/>
            <person name="Grigoriev I.V."/>
            <person name="Hibbett D."/>
        </authorList>
    </citation>
    <scope>NUCLEOTIDE SEQUENCE</scope>
    <source>
        <strain evidence="1">ET3784</strain>
    </source>
</reference>
<feature type="non-terminal residue" evidence="1">
    <location>
        <position position="1"/>
    </location>
</feature>
<dbReference type="EMBL" id="JANVFO010000013">
    <property type="protein sequence ID" value="KAJ3734563.1"/>
    <property type="molecule type" value="Genomic_DNA"/>
</dbReference>
<gene>
    <name evidence="1" type="ORF">DFJ43DRAFT_973967</name>
</gene>
<sequence length="250" mass="28600">ILWLDRRFPGRPLLGIKHRRNYDRTLAVHTVTIRGSDRKNRLITIYDVSRSNEQLLHIDNAPYSFSIDTRENRFAGDAYMNVENQHKLLRISERGRLTCVDLMQSNSDSHPTTSVASSQYLPCDSPEMRPDLGPLGAREFSRTNLRPAYEQLFPSVVDIDNQEEKNAEALYDLLGHLPSFWQRDDLPIEQILTTYDILFRAGEEPSNPSRADILTETVFNSARGYRTLLQGRLPIQTLIDGAAWSSNITP</sequence>
<dbReference type="AlphaFoldDB" id="A0AA38JPF6"/>